<comment type="subunit">
    <text evidence="5">Associates with stalled 50S ribosomal subunits. Binds to RqcP.</text>
</comment>
<dbReference type="GO" id="GO:0019843">
    <property type="term" value="F:rRNA binding"/>
    <property type="evidence" value="ECO:0007669"/>
    <property type="project" value="UniProtKB-UniRule"/>
</dbReference>
<dbReference type="Pfam" id="PF05833">
    <property type="entry name" value="NFACT_N"/>
    <property type="match status" value="1"/>
</dbReference>
<evidence type="ECO:0000256" key="2">
    <source>
        <dbReference type="ARBA" id="ARBA00022730"/>
    </source>
</evidence>
<comment type="function">
    <text evidence="5">Key component of the ribosome quality control system (RQC), a ribosome-associated complex that mediates the extraction of incompletely synthesized nascent chains from stalled ribosomes and their subsequent degradation. RqcH recruits Ala-charged tRNA, and with RqcP directs the elongation of stalled nascent chains on 50S ribosomal subunits, leading to non-templated C-terminal alanine extensions (Ala tail). The Ala tail promotes nascent chain degradation. May add between 1 and at least 8 Ala residues. Binds to stalled 50S ribosomal subunits.</text>
</comment>
<keyword evidence="8" id="KW-1185">Reference proteome</keyword>
<sequence length="592" mass="69074">MSFDGIVTKAVVNELSTNLIGGRIDKIYQQEKDEILLIIRNKGTNYKLLISSSSNNPRIYITNYSKENPQSPPMFCMLLRKHLSGGTILNIEQYSLDRIIFIDISSIDELGQPIEKRLVIEIMGKHSNIILINKDDQKIIDSIKRVNHDMSRIRQILPGFKYECPPTQNKSNPLFTSKEEFLYLIENNKQNLPIYKFFYYNYIGISPLISREVCFHANVEIDRSIGSLDHKDLDDLYTSFNNLIDSVHKRNFNPMYIKNEMENIVAFYCFDLNQFGNTGKYFSPSISEVLEIIYKKKDNFDRITQKSQHMKKTIQTKLDRTLNKLSKQKEELIESKNREKYKIYADLISANLHKITERIENIELENFYDPNMDKILVPLDKKITPADNAQKYYKKFSKLKTAESLLINQIYETEEEIKYLENVLMGIENSTEVKELDEIKDELIKEGYLKGNFKNKPKKKQKDTISSPHHYISKDGFNIYVGKNNRQNDYLTLKLAHKDDLWLHVQNMPGSHVIIKTDKRDIPKSTLEEAALLAAYYSKGKNSKNIPVDYTERKNVRKARNTKPGMVIYDNFKTMFVSPTKNLIANLKKVEN</sequence>
<comment type="similarity">
    <text evidence="5">Belongs to the NEMF family.</text>
</comment>
<dbReference type="SUPFAM" id="SSF46946">
    <property type="entry name" value="S13-like H2TH domain"/>
    <property type="match status" value="1"/>
</dbReference>
<dbReference type="Proteomes" id="UP000601522">
    <property type="component" value="Unassembled WGS sequence"/>
</dbReference>
<dbReference type="FunFam" id="2.30.310.10:FF:000004">
    <property type="entry name" value="Fibronectin-binding protein A"/>
    <property type="match status" value="1"/>
</dbReference>
<dbReference type="Gene3D" id="1.10.8.50">
    <property type="match status" value="1"/>
</dbReference>
<evidence type="ECO:0000259" key="6">
    <source>
        <dbReference type="Pfam" id="PF05670"/>
    </source>
</evidence>
<evidence type="ECO:0000256" key="4">
    <source>
        <dbReference type="ARBA" id="ARBA00022917"/>
    </source>
</evidence>
<dbReference type="GO" id="GO:0000049">
    <property type="term" value="F:tRNA binding"/>
    <property type="evidence" value="ECO:0007669"/>
    <property type="project" value="UniProtKB-UniRule"/>
</dbReference>
<accession>A0A926EZL1</accession>
<dbReference type="Pfam" id="PF05670">
    <property type="entry name" value="NFACT-R_1"/>
    <property type="match status" value="1"/>
</dbReference>
<reference evidence="7 8" key="1">
    <citation type="submission" date="2020-08" db="EMBL/GenBank/DDBJ databases">
        <title>Genome public.</title>
        <authorList>
            <person name="Liu C."/>
            <person name="Sun Q."/>
        </authorList>
    </citation>
    <scope>NUCLEOTIDE SEQUENCE [LARGE SCALE GENOMIC DNA]</scope>
    <source>
        <strain evidence="7 8">NSJ-26</strain>
    </source>
</reference>
<evidence type="ECO:0000256" key="5">
    <source>
        <dbReference type="HAMAP-Rule" id="MF_00844"/>
    </source>
</evidence>
<keyword evidence="4 5" id="KW-0648">Protein biosynthesis</keyword>
<dbReference type="GO" id="GO:1990112">
    <property type="term" value="C:RQC complex"/>
    <property type="evidence" value="ECO:0007669"/>
    <property type="project" value="TreeGrafter"/>
</dbReference>
<feature type="coiled-coil region" evidence="5">
    <location>
        <begin position="311"/>
        <end position="365"/>
    </location>
</feature>
<dbReference type="PANTHER" id="PTHR15239">
    <property type="entry name" value="NUCLEAR EXPORT MEDIATOR FACTOR NEMF"/>
    <property type="match status" value="1"/>
</dbReference>
<organism evidence="7 8">
    <name type="scientific">Wansuia hejianensis</name>
    <dbReference type="NCBI Taxonomy" id="2763667"/>
    <lineage>
        <taxon>Bacteria</taxon>
        <taxon>Bacillati</taxon>
        <taxon>Bacillota</taxon>
        <taxon>Clostridia</taxon>
        <taxon>Lachnospirales</taxon>
        <taxon>Lachnospiraceae</taxon>
        <taxon>Wansuia</taxon>
    </lineage>
</organism>
<dbReference type="InterPro" id="IPR010979">
    <property type="entry name" value="Ribosomal_uS13-like_H2TH"/>
</dbReference>
<keyword evidence="1 5" id="KW-0820">tRNA-binding</keyword>
<evidence type="ECO:0000256" key="3">
    <source>
        <dbReference type="ARBA" id="ARBA00022884"/>
    </source>
</evidence>
<dbReference type="GO" id="GO:0072344">
    <property type="term" value="P:rescue of stalled ribosome"/>
    <property type="evidence" value="ECO:0007669"/>
    <property type="project" value="UniProtKB-UniRule"/>
</dbReference>
<keyword evidence="5" id="KW-0175">Coiled coil</keyword>
<protein>
    <recommendedName>
        <fullName evidence="5">Rqc2 homolog RqcH</fullName>
        <shortName evidence="5">RqcH</shortName>
    </recommendedName>
</protein>
<evidence type="ECO:0000313" key="7">
    <source>
        <dbReference type="EMBL" id="MBC8590447.1"/>
    </source>
</evidence>
<keyword evidence="3 5" id="KW-0694">RNA-binding</keyword>
<dbReference type="RefSeq" id="WP_249323290.1">
    <property type="nucleotide sequence ID" value="NZ_JACRTK010000002.1"/>
</dbReference>
<dbReference type="HAMAP" id="MF_00844_B">
    <property type="entry name" value="RqcH_B"/>
    <property type="match status" value="1"/>
</dbReference>
<feature type="domain" description="NFACT RNA-binding" evidence="6">
    <location>
        <begin position="469"/>
        <end position="567"/>
    </location>
</feature>
<name>A0A926EZL1_9FIRM</name>
<evidence type="ECO:0000256" key="1">
    <source>
        <dbReference type="ARBA" id="ARBA00022555"/>
    </source>
</evidence>
<comment type="caution">
    <text evidence="7">The sequence shown here is derived from an EMBL/GenBank/DDBJ whole genome shotgun (WGS) entry which is preliminary data.</text>
</comment>
<dbReference type="PANTHER" id="PTHR15239:SF6">
    <property type="entry name" value="RIBOSOME QUALITY CONTROL COMPLEX SUBUNIT NEMF"/>
    <property type="match status" value="1"/>
</dbReference>
<dbReference type="Gene3D" id="2.30.310.10">
    <property type="entry name" value="ibrinogen binding protein from staphylococcus aureus domain"/>
    <property type="match status" value="1"/>
</dbReference>
<dbReference type="InterPro" id="IPR051608">
    <property type="entry name" value="RQC_Subunit_NEMF"/>
</dbReference>
<dbReference type="InterPro" id="IPR008532">
    <property type="entry name" value="NFACT_RNA-bd"/>
</dbReference>
<proteinExistence type="inferred from homology"/>
<dbReference type="EMBL" id="JACRTK010000002">
    <property type="protein sequence ID" value="MBC8590447.1"/>
    <property type="molecule type" value="Genomic_DNA"/>
</dbReference>
<dbReference type="GO" id="GO:0043023">
    <property type="term" value="F:ribosomal large subunit binding"/>
    <property type="evidence" value="ECO:0007669"/>
    <property type="project" value="UniProtKB-UniRule"/>
</dbReference>
<evidence type="ECO:0000313" key="8">
    <source>
        <dbReference type="Proteomes" id="UP000601522"/>
    </source>
</evidence>
<dbReference type="AlphaFoldDB" id="A0A926EZL1"/>
<dbReference type="InterPro" id="IPR043682">
    <property type="entry name" value="RqcH_bacterial"/>
</dbReference>
<gene>
    <name evidence="5" type="primary">rqcH</name>
    <name evidence="7" type="ORF">H8689_04810</name>
</gene>
<keyword evidence="2 5" id="KW-0699">rRNA-binding</keyword>